<dbReference type="AlphaFoldDB" id="A0A9P3Q344"/>
<evidence type="ECO:0000313" key="2">
    <source>
        <dbReference type="EMBL" id="GLD28617.1"/>
    </source>
</evidence>
<name>A0A9P3Q344_9MYCO</name>
<dbReference type="EMBL" id="BRXE01000001">
    <property type="protein sequence ID" value="GLB80813.1"/>
    <property type="molecule type" value="Genomic_DNA"/>
</dbReference>
<evidence type="ECO:0000313" key="3">
    <source>
        <dbReference type="Proteomes" id="UP001064782"/>
    </source>
</evidence>
<accession>A0A9P3Q344</accession>
<keyword evidence="3" id="KW-1185">Reference proteome</keyword>
<dbReference type="EMBL" id="BRZI01000002">
    <property type="protein sequence ID" value="GLD28617.1"/>
    <property type="molecule type" value="Genomic_DNA"/>
</dbReference>
<dbReference type="Proteomes" id="UP001165663">
    <property type="component" value="Unassembled WGS sequence"/>
</dbReference>
<organism evidence="2 3">
    <name type="scientific">Mycobacterium kiyosense</name>
    <dbReference type="NCBI Taxonomy" id="2871094"/>
    <lineage>
        <taxon>Bacteria</taxon>
        <taxon>Bacillati</taxon>
        <taxon>Actinomycetota</taxon>
        <taxon>Actinomycetes</taxon>
        <taxon>Mycobacteriales</taxon>
        <taxon>Mycobacteriaceae</taxon>
        <taxon>Mycobacterium</taxon>
    </lineage>
</organism>
<dbReference type="GeneID" id="83627127"/>
<evidence type="ECO:0000313" key="1">
    <source>
        <dbReference type="EMBL" id="GLB80813.1"/>
    </source>
</evidence>
<reference evidence="2" key="1">
    <citation type="submission" date="2022-08" db="EMBL/GenBank/DDBJ databases">
        <title>Mycobacterium kiyosense sp. nov., scotochromogenic slow-glowing species isolated from respiratory specimens.</title>
        <authorList>
            <person name="Fukano H."/>
            <person name="Kazumi Y."/>
            <person name="Sakagami N."/>
            <person name="Ato M."/>
            <person name="Mitarai S."/>
            <person name="Hoshino Y."/>
        </authorList>
    </citation>
    <scope>NUCLEOTIDE SEQUENCE</scope>
    <source>
        <strain evidence="2">1413</strain>
        <strain evidence="1">SRL2020-028</strain>
    </source>
</reference>
<dbReference type="SUPFAM" id="SSF159245">
    <property type="entry name" value="AttH-like"/>
    <property type="match status" value="1"/>
</dbReference>
<protein>
    <submittedName>
        <fullName evidence="2">Uncharacterized protein</fullName>
    </submittedName>
</protein>
<proteinExistence type="predicted"/>
<sequence length="331" mass="36057">MFPNRLPKRDVAAWSETKWFGCWNDDDRVGLFLHAGRYRDDLDLWWIQSVAYLPDGTLAVDRSWGSDPDEWTVASHICSLRGRPDGGATCSFRGAPERQPTAALAHYPAGQGASVYMTWQLDAEPIRALWSPFSHAGDSAEWAEVHTQHQYRVHGSLTVDGQTWSLNGPGWGDHSSGVRTWDGFGGHVFVNAPLPDLGLVLILVDAPDGAPASTVGALLLEDGATDPIIEAKAVRLSSLLGAPQRFELGVTTESGRCEEWSVEVLHTLPATISELNDNANGLDWRAPGEPLFLAECPARFTTGAGVVGYGHLERSCKRSRVSRATFAVDEL</sequence>
<dbReference type="RefSeq" id="WP_236977384.1">
    <property type="nucleotide sequence ID" value="NZ_BRXE01000001.1"/>
</dbReference>
<gene>
    <name evidence="2" type="ORF">Mkiyose1413_05000</name>
    <name evidence="1" type="ORF">SRL2020028_00690</name>
</gene>
<dbReference type="Proteomes" id="UP001064782">
    <property type="component" value="Unassembled WGS sequence"/>
</dbReference>
<comment type="caution">
    <text evidence="2">The sequence shown here is derived from an EMBL/GenBank/DDBJ whole genome shotgun (WGS) entry which is preliminary data.</text>
</comment>